<dbReference type="Proteomes" id="UP001570417">
    <property type="component" value="Unassembled WGS sequence"/>
</dbReference>
<dbReference type="PROSITE" id="PS51257">
    <property type="entry name" value="PROKAR_LIPOPROTEIN"/>
    <property type="match status" value="1"/>
</dbReference>
<dbReference type="Gene3D" id="2.60.40.10">
    <property type="entry name" value="Immunoglobulins"/>
    <property type="match status" value="2"/>
</dbReference>
<gene>
    <name evidence="2" type="ORF">AB4566_07965</name>
</gene>
<keyword evidence="3" id="KW-1185">Reference proteome</keyword>
<reference evidence="2 3" key="1">
    <citation type="journal article" date="2024" name="ISME J.">
        <title>Tailless and filamentous prophages are predominant in marine Vibrio.</title>
        <authorList>
            <person name="Steensen K."/>
            <person name="Seneca J."/>
            <person name="Bartlau N."/>
            <person name="Yu X.A."/>
            <person name="Hussain F.A."/>
            <person name="Polz M.F."/>
        </authorList>
    </citation>
    <scope>NUCLEOTIDE SEQUENCE [LARGE SCALE GENOMIC DNA]</scope>
    <source>
        <strain evidence="2 3">10N.222.51.A1</strain>
    </source>
</reference>
<comment type="caution">
    <text evidence="2">The sequence shown here is derived from an EMBL/GenBank/DDBJ whole genome shotgun (WGS) entry which is preliminary data.</text>
</comment>
<dbReference type="RefSeq" id="WP_372265669.1">
    <property type="nucleotide sequence ID" value="NZ_JBFRUW010000022.1"/>
</dbReference>
<dbReference type="InterPro" id="IPR015919">
    <property type="entry name" value="Cadherin-like_sf"/>
</dbReference>
<organism evidence="2 3">
    <name type="scientific">Vibrio gallaecicus</name>
    <dbReference type="NCBI Taxonomy" id="552386"/>
    <lineage>
        <taxon>Bacteria</taxon>
        <taxon>Pseudomonadati</taxon>
        <taxon>Pseudomonadota</taxon>
        <taxon>Gammaproteobacteria</taxon>
        <taxon>Vibrionales</taxon>
        <taxon>Vibrionaceae</taxon>
        <taxon>Vibrio</taxon>
    </lineage>
</organism>
<proteinExistence type="predicted"/>
<dbReference type="SUPFAM" id="SSF49464">
    <property type="entry name" value="Carboxypeptidase regulatory domain-like"/>
    <property type="match status" value="1"/>
</dbReference>
<evidence type="ECO:0000313" key="2">
    <source>
        <dbReference type="EMBL" id="MFA0568209.1"/>
    </source>
</evidence>
<feature type="compositionally biased region" description="Polar residues" evidence="1">
    <location>
        <begin position="689"/>
        <end position="711"/>
    </location>
</feature>
<feature type="region of interest" description="Disordered" evidence="1">
    <location>
        <begin position="689"/>
        <end position="714"/>
    </location>
</feature>
<sequence>MNVQWSKKKLIATSIASILLAGCGGGSDGGSSTPTDPGNGSLSITSTAVTTATEDILYQYQLTTDYADAVSYSGTNLPTEMTLSTDGLLTWTPVENVLTSDEITINVESNSDNTLKDSQSFTIQVTPVNDPVVVSSIQPLSVESGQSITHQIQVTDPDDENNGTDILFSLRNAPAGLTVSPTGELSISSTATASIDHSVTVLVQDGLEDNAQVSETTFDLSELFYYYVNGQVASYYTNDVIPASTVKVSNDGQLINQGQTTAEGTYSIKVLDTSLDQSLPLIVSADAVGFSEASEAKSFGELSSEINLFLPEVHASVTFDSQAPSNLQVDNETLVTVEAQSFVNQQGEVVTGDISSELFIIDPSLDIDLMPGEMVTETPQGDSVPIESFGAITATFTDSEGNDLQLADGKVAEVRIPASGNNPPATIPLFYYDDIQGIWVEEGTATLENGYYVGQVSHFTTWNADRIYETIYVDGCVVDKEDLPIANARIRSEGVDYNGRSSAYSDDQGVFRIPVRQESTVLISAESNYQSRTETVHTNTTDKTITECLTLDDATTKIQLTWGENPRDLDTHFYGPDGQDGRFHVYYSNKNFNQAGNNIYLDVDDTSSYGPEIVTIPDYTVPGTYRYAIYKYSGNGEIRHNETKVELILEGNRTVFTPPEGTATRWWHVFEIEVAADLTQTLTPINIWSNTDPDSANENAAPQAQSRSADVTESKGIAETLLEEKYYAK</sequence>
<dbReference type="InterPro" id="IPR013783">
    <property type="entry name" value="Ig-like_fold"/>
</dbReference>
<dbReference type="InterPro" id="IPR008969">
    <property type="entry name" value="CarboxyPept-like_regulatory"/>
</dbReference>
<protein>
    <submittedName>
        <fullName evidence="2">Ig domain-containing protein</fullName>
    </submittedName>
</protein>
<evidence type="ECO:0000313" key="3">
    <source>
        <dbReference type="Proteomes" id="UP001570417"/>
    </source>
</evidence>
<dbReference type="SUPFAM" id="SSF49313">
    <property type="entry name" value="Cadherin-like"/>
    <property type="match status" value="1"/>
</dbReference>
<dbReference type="Gene3D" id="2.60.40.1120">
    <property type="entry name" value="Carboxypeptidase-like, regulatory domain"/>
    <property type="match status" value="1"/>
</dbReference>
<evidence type="ECO:0000256" key="1">
    <source>
        <dbReference type="SAM" id="MobiDB-lite"/>
    </source>
</evidence>
<accession>A0ABV4N9X2</accession>
<dbReference type="Pfam" id="PF05345">
    <property type="entry name" value="He_PIG"/>
    <property type="match status" value="1"/>
</dbReference>
<name>A0ABV4N9X2_9VIBR</name>
<dbReference type="EMBL" id="JBFRUW010000022">
    <property type="protein sequence ID" value="MFA0568209.1"/>
    <property type="molecule type" value="Genomic_DNA"/>
</dbReference>